<sequence>MLPTNLLALISIASGVALASPVAVNATSAELEARQIKGYTCGTTKHTLTSVENAMGDGIRLRRALKTIAQGNGGTLSRPLLQPYSELIANKPEVDPSPCAKLNLYEFPIMAGGADYAGGNPGPDRVVFADSNKTPGAYEQCFLMTHTGATGNLFVKCKTT</sequence>
<evidence type="ECO:0000256" key="5">
    <source>
        <dbReference type="ARBA" id="ARBA00023239"/>
    </source>
</evidence>
<evidence type="ECO:0000256" key="4">
    <source>
        <dbReference type="ARBA" id="ARBA00023157"/>
    </source>
</evidence>
<keyword evidence="6" id="KW-0732">Signal</keyword>
<feature type="chain" id="PRO_5041447448" evidence="6">
    <location>
        <begin position="20"/>
        <end position="160"/>
    </location>
</feature>
<feature type="signal peptide" evidence="6">
    <location>
        <begin position="1"/>
        <end position="19"/>
    </location>
</feature>
<comment type="caution">
    <text evidence="7">The sequence shown here is derived from an EMBL/GenBank/DDBJ whole genome shotgun (WGS) entry which is preliminary data.</text>
</comment>
<keyword evidence="1" id="KW-0540">Nuclease</keyword>
<proteinExistence type="predicted"/>
<dbReference type="GO" id="GO:0016787">
    <property type="term" value="F:hydrolase activity"/>
    <property type="evidence" value="ECO:0007669"/>
    <property type="project" value="UniProtKB-KW"/>
</dbReference>
<dbReference type="AlphaFoldDB" id="A0AA40ENP5"/>
<evidence type="ECO:0000256" key="2">
    <source>
        <dbReference type="ARBA" id="ARBA00022759"/>
    </source>
</evidence>
<protein>
    <submittedName>
        <fullName evidence="7">Uncharacterized protein</fullName>
    </submittedName>
</protein>
<gene>
    <name evidence="7" type="ORF">B0T18DRAFT_391608</name>
</gene>
<dbReference type="Proteomes" id="UP001172155">
    <property type="component" value="Unassembled WGS sequence"/>
</dbReference>
<evidence type="ECO:0000313" key="7">
    <source>
        <dbReference type="EMBL" id="KAK0742688.1"/>
    </source>
</evidence>
<dbReference type="Gene3D" id="3.10.450.30">
    <property type="entry name" value="Microbial ribonucleases"/>
    <property type="match status" value="1"/>
</dbReference>
<dbReference type="PANTHER" id="PTHR42104">
    <property type="entry name" value="EXTRACELLULAR GUANYL-SPECIFIC RIBONUCLEASE RNTA (AFU_ORTHOLOGUE AFUA_4G03230)"/>
    <property type="match status" value="1"/>
</dbReference>
<dbReference type="PANTHER" id="PTHR42104:SF2">
    <property type="entry name" value="GUANYL-SPECIFIC RIBONUCLEASE, PUTATIVE (AFU_ORTHOLOGUE AFUA_4G01200)-RELATED"/>
    <property type="match status" value="1"/>
</dbReference>
<dbReference type="GO" id="GO:0046589">
    <property type="term" value="F:ribonuclease T1 activity"/>
    <property type="evidence" value="ECO:0007669"/>
    <property type="project" value="UniProtKB-EC"/>
</dbReference>
<dbReference type="GO" id="GO:0003723">
    <property type="term" value="F:RNA binding"/>
    <property type="evidence" value="ECO:0007669"/>
    <property type="project" value="InterPro"/>
</dbReference>
<dbReference type="EMBL" id="JAUKUD010000005">
    <property type="protein sequence ID" value="KAK0742688.1"/>
    <property type="molecule type" value="Genomic_DNA"/>
</dbReference>
<accession>A0AA40ENP5</accession>
<reference evidence="7" key="1">
    <citation type="submission" date="2023-06" db="EMBL/GenBank/DDBJ databases">
        <title>Genome-scale phylogeny and comparative genomics of the fungal order Sordariales.</title>
        <authorList>
            <consortium name="Lawrence Berkeley National Laboratory"/>
            <person name="Hensen N."/>
            <person name="Bonometti L."/>
            <person name="Westerberg I."/>
            <person name="Brannstrom I.O."/>
            <person name="Guillou S."/>
            <person name="Cros-Aarteil S."/>
            <person name="Calhoun S."/>
            <person name="Haridas S."/>
            <person name="Kuo A."/>
            <person name="Mondo S."/>
            <person name="Pangilinan J."/>
            <person name="Riley R."/>
            <person name="LaButti K."/>
            <person name="Andreopoulos B."/>
            <person name="Lipzen A."/>
            <person name="Chen C."/>
            <person name="Yanf M."/>
            <person name="Daum C."/>
            <person name="Ng V."/>
            <person name="Clum A."/>
            <person name="Steindorff A."/>
            <person name="Ohm R."/>
            <person name="Martin F."/>
            <person name="Silar P."/>
            <person name="Natvig D."/>
            <person name="Lalanne C."/>
            <person name="Gautier V."/>
            <person name="Ament-velasquez S.L."/>
            <person name="Kruys A."/>
            <person name="Hutchinson M.I."/>
            <person name="Powell A.J."/>
            <person name="Barry K."/>
            <person name="Miller A.N."/>
            <person name="Grigoriev I.V."/>
            <person name="Debuchy R."/>
            <person name="Gladieux P."/>
            <person name="Thoren M.H."/>
            <person name="Johannesson H."/>
        </authorList>
    </citation>
    <scope>NUCLEOTIDE SEQUENCE</scope>
    <source>
        <strain evidence="7">SMH3187-1</strain>
    </source>
</reference>
<dbReference type="SUPFAM" id="SSF53933">
    <property type="entry name" value="Microbial ribonucleases"/>
    <property type="match status" value="1"/>
</dbReference>
<dbReference type="InterPro" id="IPR000026">
    <property type="entry name" value="N1-like"/>
</dbReference>
<organism evidence="7 8">
    <name type="scientific">Schizothecium vesticola</name>
    <dbReference type="NCBI Taxonomy" id="314040"/>
    <lineage>
        <taxon>Eukaryota</taxon>
        <taxon>Fungi</taxon>
        <taxon>Dikarya</taxon>
        <taxon>Ascomycota</taxon>
        <taxon>Pezizomycotina</taxon>
        <taxon>Sordariomycetes</taxon>
        <taxon>Sordariomycetidae</taxon>
        <taxon>Sordariales</taxon>
        <taxon>Schizotheciaceae</taxon>
        <taxon>Schizothecium</taxon>
    </lineage>
</organism>
<evidence type="ECO:0000256" key="3">
    <source>
        <dbReference type="ARBA" id="ARBA00022801"/>
    </source>
</evidence>
<keyword evidence="4" id="KW-1015">Disulfide bond</keyword>
<keyword evidence="5" id="KW-0456">Lyase</keyword>
<evidence type="ECO:0000256" key="6">
    <source>
        <dbReference type="SAM" id="SignalP"/>
    </source>
</evidence>
<keyword evidence="2" id="KW-0255">Endonuclease</keyword>
<dbReference type="Pfam" id="PF00545">
    <property type="entry name" value="Ribonuclease"/>
    <property type="match status" value="1"/>
</dbReference>
<evidence type="ECO:0000313" key="8">
    <source>
        <dbReference type="Proteomes" id="UP001172155"/>
    </source>
</evidence>
<keyword evidence="3" id="KW-0378">Hydrolase</keyword>
<keyword evidence="8" id="KW-1185">Reference proteome</keyword>
<dbReference type="InterPro" id="IPR016191">
    <property type="entry name" value="Ribonuclease/ribotoxin"/>
</dbReference>
<evidence type="ECO:0000256" key="1">
    <source>
        <dbReference type="ARBA" id="ARBA00022722"/>
    </source>
</evidence>
<name>A0AA40ENP5_9PEZI</name>